<protein>
    <submittedName>
        <fullName evidence="2">DsrE family protein</fullName>
    </submittedName>
</protein>
<name>A0ABS3Q279_9GAMM</name>
<sequence length="169" mass="18938">MTLKQPFTFWQKLVLLALCVFAIKPTFANQSINDSVALNGIKEVKIVLLVDLPHPQSAAGYLREIDAMRQSYIQQGVTPKMVLVFQGETVRYLSKNPGEDLTFEFEKDLKSIADSVAKFKELGIRMEICSVATNYFKVDNDSILPGMTVVGDSAISMVGWQYQGYKAIY</sequence>
<dbReference type="Gene3D" id="3.40.1260.10">
    <property type="entry name" value="DsrEFH-like"/>
    <property type="match status" value="1"/>
</dbReference>
<dbReference type="InterPro" id="IPR003787">
    <property type="entry name" value="Sulphur_relay_DsrE/F-like"/>
</dbReference>
<dbReference type="SUPFAM" id="SSF75169">
    <property type="entry name" value="DsrEFH-like"/>
    <property type="match status" value="1"/>
</dbReference>
<organism evidence="2 3">
    <name type="scientific">Thiomicrorhabdus marina</name>
    <dbReference type="NCBI Taxonomy" id="2818442"/>
    <lineage>
        <taxon>Bacteria</taxon>
        <taxon>Pseudomonadati</taxon>
        <taxon>Pseudomonadota</taxon>
        <taxon>Gammaproteobacteria</taxon>
        <taxon>Thiotrichales</taxon>
        <taxon>Piscirickettsiaceae</taxon>
        <taxon>Thiomicrorhabdus</taxon>
    </lineage>
</organism>
<comment type="caution">
    <text evidence="2">The sequence shown here is derived from an EMBL/GenBank/DDBJ whole genome shotgun (WGS) entry which is preliminary data.</text>
</comment>
<proteinExistence type="predicted"/>
<dbReference type="InterPro" id="IPR027396">
    <property type="entry name" value="DsrEFH-like"/>
</dbReference>
<dbReference type="Proteomes" id="UP000664835">
    <property type="component" value="Unassembled WGS sequence"/>
</dbReference>
<evidence type="ECO:0000313" key="3">
    <source>
        <dbReference type="Proteomes" id="UP000664835"/>
    </source>
</evidence>
<keyword evidence="1" id="KW-0732">Signal</keyword>
<keyword evidence="3" id="KW-1185">Reference proteome</keyword>
<accession>A0ABS3Q279</accession>
<evidence type="ECO:0000256" key="1">
    <source>
        <dbReference type="SAM" id="SignalP"/>
    </source>
</evidence>
<gene>
    <name evidence="2" type="ORF">J3998_02490</name>
</gene>
<feature type="signal peptide" evidence="1">
    <location>
        <begin position="1"/>
        <end position="28"/>
    </location>
</feature>
<dbReference type="EMBL" id="JAGETV010000003">
    <property type="protein sequence ID" value="MBO1926430.1"/>
    <property type="molecule type" value="Genomic_DNA"/>
</dbReference>
<reference evidence="2 3" key="1">
    <citation type="submission" date="2021-03" db="EMBL/GenBank/DDBJ databases">
        <title>Thiomicrorhabdus sp.nov.,novel sulfur-oxidizing bacteria isolated from coastal sediment.</title>
        <authorList>
            <person name="Liu X."/>
        </authorList>
    </citation>
    <scope>NUCLEOTIDE SEQUENCE [LARGE SCALE GENOMIC DNA]</scope>
    <source>
        <strain evidence="2 3">6S2-11</strain>
    </source>
</reference>
<dbReference type="Pfam" id="PF02635">
    <property type="entry name" value="DsrE"/>
    <property type="match status" value="1"/>
</dbReference>
<feature type="chain" id="PRO_5046543453" evidence="1">
    <location>
        <begin position="29"/>
        <end position="169"/>
    </location>
</feature>
<evidence type="ECO:0000313" key="2">
    <source>
        <dbReference type="EMBL" id="MBO1926430.1"/>
    </source>
</evidence>
<dbReference type="RefSeq" id="WP_208147413.1">
    <property type="nucleotide sequence ID" value="NZ_JAGETV010000003.1"/>
</dbReference>